<keyword evidence="1" id="KW-1133">Transmembrane helix</keyword>
<feature type="domain" description="Glycosyltransferase RgtA/B/C/D-like" evidence="2">
    <location>
        <begin position="133"/>
        <end position="272"/>
    </location>
</feature>
<dbReference type="EMBL" id="UINC01030940">
    <property type="protein sequence ID" value="SVB16169.1"/>
    <property type="molecule type" value="Genomic_DNA"/>
</dbReference>
<dbReference type="InterPro" id="IPR038731">
    <property type="entry name" value="RgtA/B/C-like"/>
</dbReference>
<sequence length="518" mass="58448">MSKTKSVSMKNDHKVFFLILIISFSIFIFTASAHRFSSDDYLAYSQAERIINQTPIPNFIPGETRPGLQGPNQIQWNFPACKDPIICSNAPLVYTMSLIPFIQLEQNLNILPDEDLTLDDFDDNHYVWWRNTLSNEETFTFLFYGPVITAISTAILFAICRTYNFSIKIAITVAFLYGFTTMAWAYSSTAMSVILVSMTVLLSFYFYRKFVKNQNFSSLIFCGFSLGASVLVRYDSFIIVVIILVFLIGTILRNKSKLKNLTCLLIPLFFCAIIFMGINYIQFGTFLEYGFKSESGSLVGNTSPIHVGVFGLLFSPGAGLFIFSPILFTIFVSFFDFYKKDKSSFLIFSAYLVSMLVFFGNLETWHGFVSWGPRYLLPVIPFLLIPLAASIEKRNSIGFRFLVIVLGAIGAFFSLIWLIQDVSWFTWGVMGGDSGLYSLGMAGIHSLSLNPLVLWTFEYSQLVQSINLAFNHLQVDLFLFKLLGPIVTALVLSMIIIPLAFILKSVVNNSKLYANKNT</sequence>
<feature type="transmembrane region" description="Helical" evidence="1">
    <location>
        <begin position="141"/>
        <end position="160"/>
    </location>
</feature>
<organism evidence="3">
    <name type="scientific">marine metagenome</name>
    <dbReference type="NCBI Taxonomy" id="408172"/>
    <lineage>
        <taxon>unclassified sequences</taxon>
        <taxon>metagenomes</taxon>
        <taxon>ecological metagenomes</taxon>
    </lineage>
</organism>
<evidence type="ECO:0000256" key="1">
    <source>
        <dbReference type="SAM" id="Phobius"/>
    </source>
</evidence>
<feature type="transmembrane region" description="Helical" evidence="1">
    <location>
        <begin position="307"/>
        <end position="332"/>
    </location>
</feature>
<proteinExistence type="predicted"/>
<feature type="transmembrane region" description="Helical" evidence="1">
    <location>
        <begin position="237"/>
        <end position="252"/>
    </location>
</feature>
<name>A0A382BRA0_9ZZZZ</name>
<feature type="transmembrane region" description="Helical" evidence="1">
    <location>
        <begin position="190"/>
        <end position="207"/>
    </location>
</feature>
<gene>
    <name evidence="3" type="ORF">METZ01_LOCUS169023</name>
</gene>
<feature type="transmembrane region" description="Helical" evidence="1">
    <location>
        <begin position="478"/>
        <end position="503"/>
    </location>
</feature>
<feature type="transmembrane region" description="Helical" evidence="1">
    <location>
        <begin position="344"/>
        <end position="362"/>
    </location>
</feature>
<feature type="transmembrane region" description="Helical" evidence="1">
    <location>
        <begin position="439"/>
        <end position="457"/>
    </location>
</feature>
<accession>A0A382BRA0</accession>
<dbReference type="AlphaFoldDB" id="A0A382BRA0"/>
<reference evidence="3" key="1">
    <citation type="submission" date="2018-05" db="EMBL/GenBank/DDBJ databases">
        <authorList>
            <person name="Lanie J.A."/>
            <person name="Ng W.-L."/>
            <person name="Kazmierczak K.M."/>
            <person name="Andrzejewski T.M."/>
            <person name="Davidsen T.M."/>
            <person name="Wayne K.J."/>
            <person name="Tettelin H."/>
            <person name="Glass J.I."/>
            <person name="Rusch D."/>
            <person name="Podicherti R."/>
            <person name="Tsui H.-C.T."/>
            <person name="Winkler M.E."/>
        </authorList>
    </citation>
    <scope>NUCLEOTIDE SEQUENCE</scope>
</reference>
<evidence type="ECO:0000313" key="3">
    <source>
        <dbReference type="EMBL" id="SVB16169.1"/>
    </source>
</evidence>
<keyword evidence="1" id="KW-0472">Membrane</keyword>
<keyword evidence="1" id="KW-0812">Transmembrane</keyword>
<feature type="transmembrane region" description="Helical" evidence="1">
    <location>
        <begin position="398"/>
        <end position="419"/>
    </location>
</feature>
<evidence type="ECO:0000259" key="2">
    <source>
        <dbReference type="Pfam" id="PF13231"/>
    </source>
</evidence>
<dbReference type="Pfam" id="PF13231">
    <property type="entry name" value="PMT_2"/>
    <property type="match status" value="1"/>
</dbReference>
<feature type="transmembrane region" description="Helical" evidence="1">
    <location>
        <begin position="167"/>
        <end position="184"/>
    </location>
</feature>
<feature type="transmembrane region" description="Helical" evidence="1">
    <location>
        <begin position="374"/>
        <end position="391"/>
    </location>
</feature>
<feature type="transmembrane region" description="Helical" evidence="1">
    <location>
        <begin position="214"/>
        <end position="231"/>
    </location>
</feature>
<feature type="transmembrane region" description="Helical" evidence="1">
    <location>
        <begin position="264"/>
        <end position="287"/>
    </location>
</feature>
<protein>
    <recommendedName>
        <fullName evidence="2">Glycosyltransferase RgtA/B/C/D-like domain-containing protein</fullName>
    </recommendedName>
</protein>